<evidence type="ECO:0000313" key="2">
    <source>
        <dbReference type="EMBL" id="KAL2071100.1"/>
    </source>
</evidence>
<gene>
    <name evidence="2" type="ORF">VTL71DRAFT_12335</name>
</gene>
<dbReference type="Proteomes" id="UP001595075">
    <property type="component" value="Unassembled WGS sequence"/>
</dbReference>
<evidence type="ECO:0000259" key="1">
    <source>
        <dbReference type="Pfam" id="PF06985"/>
    </source>
</evidence>
<dbReference type="PANTHER" id="PTHR10622:SF10">
    <property type="entry name" value="HET DOMAIN-CONTAINING PROTEIN"/>
    <property type="match status" value="1"/>
</dbReference>
<organism evidence="2 3">
    <name type="scientific">Oculimacula yallundae</name>
    <dbReference type="NCBI Taxonomy" id="86028"/>
    <lineage>
        <taxon>Eukaryota</taxon>
        <taxon>Fungi</taxon>
        <taxon>Dikarya</taxon>
        <taxon>Ascomycota</taxon>
        <taxon>Pezizomycotina</taxon>
        <taxon>Leotiomycetes</taxon>
        <taxon>Helotiales</taxon>
        <taxon>Ploettnerulaceae</taxon>
        <taxon>Oculimacula</taxon>
    </lineage>
</organism>
<keyword evidence="3" id="KW-1185">Reference proteome</keyword>
<comment type="caution">
    <text evidence="2">The sequence shown here is derived from an EMBL/GenBank/DDBJ whole genome shotgun (WGS) entry which is preliminary data.</text>
</comment>
<proteinExistence type="predicted"/>
<protein>
    <recommendedName>
        <fullName evidence="1">Heterokaryon incompatibility domain-containing protein</fullName>
    </recommendedName>
</protein>
<evidence type="ECO:0000313" key="3">
    <source>
        <dbReference type="Proteomes" id="UP001595075"/>
    </source>
</evidence>
<reference evidence="2 3" key="1">
    <citation type="journal article" date="2024" name="Commun. Biol.">
        <title>Comparative genomic analysis of thermophilic fungi reveals convergent evolutionary adaptations and gene losses.</title>
        <authorList>
            <person name="Steindorff A.S."/>
            <person name="Aguilar-Pontes M.V."/>
            <person name="Robinson A.J."/>
            <person name="Andreopoulos B."/>
            <person name="LaButti K."/>
            <person name="Kuo A."/>
            <person name="Mondo S."/>
            <person name="Riley R."/>
            <person name="Otillar R."/>
            <person name="Haridas S."/>
            <person name="Lipzen A."/>
            <person name="Grimwood J."/>
            <person name="Schmutz J."/>
            <person name="Clum A."/>
            <person name="Reid I.D."/>
            <person name="Moisan M.C."/>
            <person name="Butler G."/>
            <person name="Nguyen T.T.M."/>
            <person name="Dewar K."/>
            <person name="Conant G."/>
            <person name="Drula E."/>
            <person name="Henrissat B."/>
            <person name="Hansel C."/>
            <person name="Singer S."/>
            <person name="Hutchinson M.I."/>
            <person name="de Vries R.P."/>
            <person name="Natvig D.O."/>
            <person name="Powell A.J."/>
            <person name="Tsang A."/>
            <person name="Grigoriev I.V."/>
        </authorList>
    </citation>
    <scope>NUCLEOTIDE SEQUENCE [LARGE SCALE GENOMIC DNA]</scope>
    <source>
        <strain evidence="2 3">CBS 494.80</strain>
    </source>
</reference>
<dbReference type="Pfam" id="PF06985">
    <property type="entry name" value="HET"/>
    <property type="match status" value="1"/>
</dbReference>
<dbReference type="EMBL" id="JAZHXI010000005">
    <property type="protein sequence ID" value="KAL2071100.1"/>
    <property type="molecule type" value="Genomic_DNA"/>
</dbReference>
<dbReference type="InterPro" id="IPR010730">
    <property type="entry name" value="HET"/>
</dbReference>
<dbReference type="PANTHER" id="PTHR10622">
    <property type="entry name" value="HET DOMAIN-CONTAINING PROTEIN"/>
    <property type="match status" value="1"/>
</dbReference>
<sequence>MRLLNTTTIELEEYIGESIPSYAILSHRWEGEEVTFQDLREGRGENMAGYSKITGCCRQAKIDGWGYAWVDSCCIDKSSSAELSEALNSMFKWYQDAEVCYAYLSDVVYRSQLAESQWFTRGWTLQELLAPEFVIFYDRDWKEIGTRSCMWEEIEIITGILHFTTIDRASVAQKMSWASRRTTTRVEDQAYCLMGLFGVNMPTLYGEGKKSFLRLQLEILRISSDETIFAWTKDIHPDRECGLLASSAADFAHSSNILSTMFDLGEMTPYIMTNRGLRVNSYLRETADHFPEWQNRGSDYLMPLLCSMREDDTQLAVLIRSHGRGQYARVASAKLVKLRQERVNVKMKPEVCYIKQRNANSETPRCVFDVKMSEMAQGSFHIAGTISGRVPEYLARNEVQSDETVRLELDTANGTDECALVFTHDITTAPYTFALLFGFHQRRPTIDFVCRETGPVDRFPIWAQKRRPSMDKWSQNLVSGHIVSMQLKRNGHTDDCSKYVVEVGICARAVISSVNLWPNRSHAELITTTLWMTREIVQALSLGRKFVSS</sequence>
<accession>A0ABR4CMC4</accession>
<name>A0ABR4CMC4_9HELO</name>
<feature type="domain" description="Heterokaryon incompatibility" evidence="1">
    <location>
        <begin position="22"/>
        <end position="107"/>
    </location>
</feature>